<dbReference type="AlphaFoldDB" id="A0A1N7P3X8"/>
<dbReference type="RefSeq" id="WP_143526242.1">
    <property type="nucleotide sequence ID" value="NZ_FTOQ01000012.1"/>
</dbReference>
<organism evidence="1 2">
    <name type="scientific">Roseivivax lentus</name>
    <dbReference type="NCBI Taxonomy" id="633194"/>
    <lineage>
        <taxon>Bacteria</taxon>
        <taxon>Pseudomonadati</taxon>
        <taxon>Pseudomonadota</taxon>
        <taxon>Alphaproteobacteria</taxon>
        <taxon>Rhodobacterales</taxon>
        <taxon>Roseobacteraceae</taxon>
        <taxon>Roseivivax</taxon>
    </lineage>
</organism>
<reference evidence="2" key="1">
    <citation type="submission" date="2017-01" db="EMBL/GenBank/DDBJ databases">
        <authorList>
            <person name="Varghese N."/>
            <person name="Submissions S."/>
        </authorList>
    </citation>
    <scope>NUCLEOTIDE SEQUENCE [LARGE SCALE GENOMIC DNA]</scope>
    <source>
        <strain evidence="2">DSM 29430</strain>
    </source>
</reference>
<dbReference type="OrthoDB" id="8430226at2"/>
<sequence length="967" mass="105370">MAIWGILAPLAENYAVADMEVYHHIAEFLHDDFSDTQSRNALKGSFRRAARKIGLPIPLINKPDLFFIPLGPAQGQHTHLAQAFAWMALSYGPPATEDTSAARDWQRHAVEWGAPSGLTRLRATIRFDQSAHCARRFDQWRRGVTAQSPRETHLFEAYDRALARYGRHRSDLVGPPVTFWSGTTLAIEAESSRLSQSIKLGAVPTPLKSGGTLRIPSPWPQRLVWNCDGRSHDFDLAPDPDEVLVFDADSGTLLARRPATNDLLGVAAQNLVILSQRVFTTVGFGEGLPAEDPRFRVAWIGTGDRVTFDDGQVLSFTRPAETTIWIESTALAHDASRRLLSCDGALIIQLDPEIGGRTRILRARHGDTRAFREITVDADGQARIAFSDLGLDQQGDPVRVRFEVLAPGAAGDDEARAELATAAWIWPGMSRLDGDPATMPKPGNWNAARSAGLRETMNGLEVDEQADVEAPILGITDGEEVREFALVLQREVLWHHRQEDRGRDRVPRGRTLVLGHQARYDTLILASRDATADLLVLGKTTPRPFVARTKWEIGASQIEAPTGDDRIALRRADGRIDVLARIHHLDDPRQIAFAETDSEIRLDITPGVPVDALRFRIERADGTVDQGDTSLGRRPVPMPPPPGVTVQHNLDTGALSIRIAHVDRLPPGRLTLLGRVAGSPDFEPVADADDVTVAIGLPGHLATADSASLKRLATYLAARSPAALGDQMRRALSPAYRACINSVGASRMVGAIKFPLLAIPGGENATPRHDLVGVAPWIFESTPVALSGLDPATGLDGLGTMAHMPAVPDLPDPRGDRPLQDWIDRVDSDAGLPEALAGWKLSNAFRSLRFKLTETDLRELTGDEPLARTVRLIIEPYAGDLDKIRAFDSGGGGDPVPARIVVAIERFARAAALNDLAEHVAGISHRTGLEIEDIGPALTLMLRAGIEVFAYFRPLWGHAATQLERQT</sequence>
<accession>A0A1N7P3X8</accession>
<name>A0A1N7P3X8_9RHOB</name>
<dbReference type="EMBL" id="FTOQ01000012">
    <property type="protein sequence ID" value="SIT05291.1"/>
    <property type="molecule type" value="Genomic_DNA"/>
</dbReference>
<protein>
    <submittedName>
        <fullName evidence="1">Uncharacterized protein</fullName>
    </submittedName>
</protein>
<evidence type="ECO:0000313" key="2">
    <source>
        <dbReference type="Proteomes" id="UP000186684"/>
    </source>
</evidence>
<proteinExistence type="predicted"/>
<keyword evidence="2" id="KW-1185">Reference proteome</keyword>
<evidence type="ECO:0000313" key="1">
    <source>
        <dbReference type="EMBL" id="SIT05291.1"/>
    </source>
</evidence>
<dbReference type="STRING" id="633194.SAMN05421759_11273"/>
<gene>
    <name evidence="1" type="ORF">SAMN05421759_11273</name>
</gene>
<dbReference type="Proteomes" id="UP000186684">
    <property type="component" value="Unassembled WGS sequence"/>
</dbReference>